<dbReference type="Pfam" id="PF01844">
    <property type="entry name" value="HNH"/>
    <property type="match status" value="1"/>
</dbReference>
<evidence type="ECO:0000313" key="2">
    <source>
        <dbReference type="EMBL" id="AJW71043.1"/>
    </source>
</evidence>
<dbReference type="Proteomes" id="UP000032408">
    <property type="component" value="Chromosome"/>
</dbReference>
<dbReference type="GO" id="GO:0008270">
    <property type="term" value="F:zinc ion binding"/>
    <property type="evidence" value="ECO:0007669"/>
    <property type="project" value="InterPro"/>
</dbReference>
<dbReference type="GO" id="GO:0004519">
    <property type="term" value="F:endonuclease activity"/>
    <property type="evidence" value="ECO:0007669"/>
    <property type="project" value="InterPro"/>
</dbReference>
<dbReference type="Gene3D" id="1.10.30.50">
    <property type="match status" value="1"/>
</dbReference>
<dbReference type="InterPro" id="IPR058712">
    <property type="entry name" value="SRA_ScoMcrA"/>
</dbReference>
<dbReference type="KEGG" id="nin:NADRNF5_1357"/>
<dbReference type="GeneID" id="24820546"/>
<name>A0A0D5C3A8_9ARCH</name>
<dbReference type="RefSeq" id="WP_048116323.1">
    <property type="nucleotide sequence ID" value="NZ_CP011070.1"/>
</dbReference>
<dbReference type="Pfam" id="PF26348">
    <property type="entry name" value="SRA_ScoMcrA"/>
    <property type="match status" value="1"/>
</dbReference>
<dbReference type="InterPro" id="IPR002711">
    <property type="entry name" value="HNH"/>
</dbReference>
<organism evidence="2 3">
    <name type="scientific">Nitrosopumilus adriaticus</name>
    <dbReference type="NCBI Taxonomy" id="1580092"/>
    <lineage>
        <taxon>Archaea</taxon>
        <taxon>Nitrososphaerota</taxon>
        <taxon>Nitrososphaeria</taxon>
        <taxon>Nitrosopumilales</taxon>
        <taxon>Nitrosopumilaceae</taxon>
        <taxon>Nitrosopumilus</taxon>
    </lineage>
</organism>
<dbReference type="STRING" id="1580092.NADRNF5_1357"/>
<protein>
    <recommendedName>
        <fullName evidence="1">HNH nuclease domain-containing protein</fullName>
    </recommendedName>
</protein>
<dbReference type="CDD" id="cd00085">
    <property type="entry name" value="HNHc"/>
    <property type="match status" value="1"/>
</dbReference>
<gene>
    <name evidence="2" type="ORF">NADRNF5_1357</name>
</gene>
<reference evidence="2 3" key="2">
    <citation type="journal article" date="2016" name="ISME J.">
        <title>Physiological and genomic characterization of two novel marine thaumarchaeal strains indicates niche differentiation.</title>
        <authorList>
            <person name="Bayer B."/>
            <person name="Vojvoda J."/>
            <person name="Offre P."/>
            <person name="Alves R.J."/>
            <person name="Elisabeth N.H."/>
            <person name="Garcia J.A."/>
            <person name="Volland J.M."/>
            <person name="Srivastava A."/>
            <person name="Schleper C."/>
            <person name="Herndl G.J."/>
        </authorList>
    </citation>
    <scope>NUCLEOTIDE SEQUENCE [LARGE SCALE GENOMIC DNA]</scope>
    <source>
        <strain evidence="2 3">NF5</strain>
    </source>
</reference>
<evidence type="ECO:0000259" key="1">
    <source>
        <dbReference type="SMART" id="SM00507"/>
    </source>
</evidence>
<feature type="domain" description="HNH nuclease" evidence="1">
    <location>
        <begin position="209"/>
        <end position="265"/>
    </location>
</feature>
<dbReference type="SMART" id="SM00507">
    <property type="entry name" value="HNHc"/>
    <property type="match status" value="1"/>
</dbReference>
<reference evidence="3" key="1">
    <citation type="submission" date="2015-03" db="EMBL/GenBank/DDBJ databases">
        <title>Characterization of two novel Thaumarchaeota isolated from the Northern Adriatic Sea.</title>
        <authorList>
            <person name="Bayer B."/>
            <person name="Vojvoda J."/>
            <person name="Offre P."/>
            <person name="Srivastava A."/>
            <person name="Elisabeth N."/>
            <person name="Garcia J.A.L."/>
            <person name="Schleper C."/>
            <person name="Herndl G.J."/>
        </authorList>
    </citation>
    <scope>NUCLEOTIDE SEQUENCE [LARGE SCALE GENOMIC DNA]</scope>
    <source>
        <strain evidence="3">NF5</strain>
    </source>
</reference>
<dbReference type="GO" id="GO:0003676">
    <property type="term" value="F:nucleic acid binding"/>
    <property type="evidence" value="ECO:0007669"/>
    <property type="project" value="InterPro"/>
</dbReference>
<dbReference type="EMBL" id="CP011070">
    <property type="protein sequence ID" value="AJW71043.1"/>
    <property type="molecule type" value="Genomic_DNA"/>
</dbReference>
<keyword evidence="3" id="KW-1185">Reference proteome</keyword>
<accession>A0A0D5C3A8</accession>
<evidence type="ECO:0000313" key="3">
    <source>
        <dbReference type="Proteomes" id="UP000032408"/>
    </source>
</evidence>
<proteinExistence type="predicted"/>
<dbReference type="OrthoDB" id="11472at2157"/>
<sequence length="300" mass="35247">MLLNYTINEFYPKSKIWKDFHVANRGGIRPSIDQNLVVVFLDAPNPNPKPGQDHNIYHDRYDTTTGVYYYTGRGQEGDQTPTGPNKWLIDSNKNKTTIHLFRQYSLGSLHQYIGKVKVVKVAQETQQDHRKINRLVYVFSLLPEADAIVTEEDAFQREIDYQLTTTKKESKEQIKKNIANMDKLTTKRGSKTRTITVRTKTEHVRYRGIVLELRKLFDEKCQICKIPHFEKKSGKYAEVHHIIPWAKSHDDSSKNLIVICANCHRKMHYAKDVQRMKMYEELIHNYPNTSYCTPDFYKKY</sequence>
<dbReference type="InterPro" id="IPR003615">
    <property type="entry name" value="HNH_nuc"/>
</dbReference>
<dbReference type="AlphaFoldDB" id="A0A0D5C3A8"/>
<dbReference type="HOGENOM" id="CLU_058772_0_0_2"/>